<dbReference type="Pfam" id="PF00690">
    <property type="entry name" value="Cation_ATPase_N"/>
    <property type="match status" value="1"/>
</dbReference>
<evidence type="ECO:0000256" key="1">
    <source>
        <dbReference type="ARBA" id="ARBA00004651"/>
    </source>
</evidence>
<reference evidence="7" key="1">
    <citation type="submission" date="2018-06" db="EMBL/GenBank/DDBJ databases">
        <authorList>
            <consortium name="Pathogen Informatics"/>
            <person name="Doyle S."/>
        </authorList>
    </citation>
    <scope>NUCLEOTIDE SEQUENCE</scope>
    <source>
        <strain evidence="7">NCTC13307</strain>
    </source>
</reference>
<dbReference type="InterPro" id="IPR050510">
    <property type="entry name" value="Cation_transp_ATPase_P-type"/>
</dbReference>
<keyword evidence="4" id="KW-0472">Membrane</keyword>
<dbReference type="InterPro" id="IPR023298">
    <property type="entry name" value="ATPase_P-typ_TM_dom_sf"/>
</dbReference>
<evidence type="ECO:0000256" key="3">
    <source>
        <dbReference type="ARBA" id="ARBA00022475"/>
    </source>
</evidence>
<dbReference type="GO" id="GO:0036376">
    <property type="term" value="P:sodium ion export across plasma membrane"/>
    <property type="evidence" value="ECO:0007669"/>
    <property type="project" value="TreeGrafter"/>
</dbReference>
<keyword evidence="4" id="KW-0812">Transmembrane</keyword>
<evidence type="ECO:0000313" key="7">
    <source>
        <dbReference type="EMBL" id="SUY83116.1"/>
    </source>
</evidence>
<evidence type="ECO:0000256" key="4">
    <source>
        <dbReference type="SAM" id="Phobius"/>
    </source>
</evidence>
<name>A0A381KLI4_CLODI</name>
<dbReference type="EMBL" id="UFWD01000002">
    <property type="protein sequence ID" value="SUY83116.1"/>
    <property type="molecule type" value="Genomic_DNA"/>
</dbReference>
<dbReference type="InterPro" id="IPR059000">
    <property type="entry name" value="ATPase_P-type_domA"/>
</dbReference>
<dbReference type="AlphaFoldDB" id="A0A381KLI4"/>
<dbReference type="GO" id="GO:0016787">
    <property type="term" value="F:hydrolase activity"/>
    <property type="evidence" value="ECO:0007669"/>
    <property type="project" value="UniProtKB-KW"/>
</dbReference>
<dbReference type="Gene3D" id="2.70.150.10">
    <property type="entry name" value="Calcium-transporting ATPase, cytoplasmic transduction domain A"/>
    <property type="match status" value="1"/>
</dbReference>
<dbReference type="SUPFAM" id="SSF81665">
    <property type="entry name" value="Calcium ATPase, transmembrane domain M"/>
    <property type="match status" value="1"/>
</dbReference>
<evidence type="ECO:0000259" key="5">
    <source>
        <dbReference type="Pfam" id="PF00122"/>
    </source>
</evidence>
<comment type="subcellular location">
    <subcellularLocation>
        <location evidence="1">Cell membrane</location>
        <topology evidence="1">Multi-pass membrane protein</topology>
    </subcellularLocation>
</comment>
<keyword evidence="4" id="KW-1133">Transmembrane helix</keyword>
<keyword evidence="3" id="KW-1003">Cell membrane</keyword>
<dbReference type="GO" id="GO:0006883">
    <property type="term" value="P:intracellular sodium ion homeostasis"/>
    <property type="evidence" value="ECO:0007669"/>
    <property type="project" value="TreeGrafter"/>
</dbReference>
<dbReference type="GO" id="GO:1990573">
    <property type="term" value="P:potassium ion import across plasma membrane"/>
    <property type="evidence" value="ECO:0007669"/>
    <property type="project" value="TreeGrafter"/>
</dbReference>
<protein>
    <submittedName>
        <fullName evidence="7">Magnesium-translocating P-type ATPase</fullName>
        <ecNumber evidence="7">3.6.3.2</ecNumber>
    </submittedName>
</protein>
<proteinExistence type="inferred from homology"/>
<dbReference type="GO" id="GO:1902600">
    <property type="term" value="P:proton transmembrane transport"/>
    <property type="evidence" value="ECO:0007669"/>
    <property type="project" value="TreeGrafter"/>
</dbReference>
<dbReference type="Pfam" id="PF00122">
    <property type="entry name" value="E1-E2_ATPase"/>
    <property type="match status" value="1"/>
</dbReference>
<dbReference type="Gene3D" id="1.20.1110.10">
    <property type="entry name" value="Calcium-transporting ATPase, transmembrane domain"/>
    <property type="match status" value="1"/>
</dbReference>
<gene>
    <name evidence="7" type="primary">mgtA_2</name>
    <name evidence="7" type="ORF">NCTC13307_04230</name>
</gene>
<accession>A0A381KLI4</accession>
<dbReference type="GO" id="GO:0030007">
    <property type="term" value="P:intracellular potassium ion homeostasis"/>
    <property type="evidence" value="ECO:0007669"/>
    <property type="project" value="TreeGrafter"/>
</dbReference>
<dbReference type="GO" id="GO:0005391">
    <property type="term" value="F:P-type sodium:potassium-exchanging transporter activity"/>
    <property type="evidence" value="ECO:0007669"/>
    <property type="project" value="TreeGrafter"/>
</dbReference>
<dbReference type="SUPFAM" id="SSF81653">
    <property type="entry name" value="Calcium ATPase, transduction domain A"/>
    <property type="match status" value="1"/>
</dbReference>
<dbReference type="InterPro" id="IPR004014">
    <property type="entry name" value="ATPase_P-typ_cation-transptr_N"/>
</dbReference>
<evidence type="ECO:0000256" key="2">
    <source>
        <dbReference type="ARBA" id="ARBA00005675"/>
    </source>
</evidence>
<feature type="transmembrane region" description="Helical" evidence="4">
    <location>
        <begin position="69"/>
        <end position="90"/>
    </location>
</feature>
<feature type="domain" description="P-type ATPase A" evidence="5">
    <location>
        <begin position="130"/>
        <end position="174"/>
    </location>
</feature>
<feature type="transmembrane region" description="Helical" evidence="4">
    <location>
        <begin position="96"/>
        <end position="115"/>
    </location>
</feature>
<keyword evidence="7" id="KW-0378">Hydrolase</keyword>
<dbReference type="PANTHER" id="PTHR43294">
    <property type="entry name" value="SODIUM/POTASSIUM-TRANSPORTING ATPASE SUBUNIT ALPHA"/>
    <property type="match status" value="1"/>
</dbReference>
<sequence>MSKATLFDSRIKKYAYCRTSEIYRDIGSSPDGLSIEQIGSMREKYGANSFNGRKNDTTMQRLRRAFINPFHVILFVLGIVSLVTDVFVASNFARNATTAIIIFSMIVISGVIRMIQELRAKSAAAQLDRLVHESVTVRRDGKLIEIPGEELVVGDIVLFSAGDRVPADIRLTKITDLFYLSGCDYWRERHH</sequence>
<dbReference type="PANTHER" id="PTHR43294:SF21">
    <property type="entry name" value="CATION TRANSPORTING ATPASE"/>
    <property type="match status" value="1"/>
</dbReference>
<dbReference type="GO" id="GO:0005886">
    <property type="term" value="C:plasma membrane"/>
    <property type="evidence" value="ECO:0007669"/>
    <property type="project" value="UniProtKB-SubCell"/>
</dbReference>
<dbReference type="InterPro" id="IPR008250">
    <property type="entry name" value="ATPase_P-typ_transduc_dom_A_sf"/>
</dbReference>
<dbReference type="EC" id="3.6.3.2" evidence="7"/>
<comment type="similarity">
    <text evidence="2">Belongs to the cation transport ATPase (P-type) (TC 3.A.3) family. Type IIA subfamily.</text>
</comment>
<organism evidence="7">
    <name type="scientific">Clostridioides difficile</name>
    <name type="common">Peptoclostridium difficile</name>
    <dbReference type="NCBI Taxonomy" id="1496"/>
    <lineage>
        <taxon>Bacteria</taxon>
        <taxon>Bacillati</taxon>
        <taxon>Bacillota</taxon>
        <taxon>Clostridia</taxon>
        <taxon>Peptostreptococcales</taxon>
        <taxon>Peptostreptococcaceae</taxon>
        <taxon>Clostridioides</taxon>
    </lineage>
</organism>
<feature type="domain" description="Cation-transporting P-type ATPase N-terminal" evidence="6">
    <location>
        <begin position="19"/>
        <end position="81"/>
    </location>
</feature>
<evidence type="ECO:0000259" key="6">
    <source>
        <dbReference type="Pfam" id="PF00690"/>
    </source>
</evidence>